<protein>
    <recommendedName>
        <fullName evidence="2">Protein kinase domain-containing protein</fullName>
    </recommendedName>
</protein>
<dbReference type="PROSITE" id="PS50011">
    <property type="entry name" value="PROTEIN_KINASE_DOM"/>
    <property type="match status" value="1"/>
</dbReference>
<reference evidence="3" key="1">
    <citation type="submission" date="2015-10" db="EMBL/GenBank/DDBJ databases">
        <authorList>
            <person name="Gilbert D.G."/>
        </authorList>
    </citation>
    <scope>NUCLEOTIDE SEQUENCE</scope>
    <source>
        <strain evidence="3">Phyl III-seqv23</strain>
    </source>
</reference>
<feature type="coiled-coil region" evidence="1">
    <location>
        <begin position="582"/>
        <end position="627"/>
    </location>
</feature>
<gene>
    <name evidence="3" type="primary">yegI</name>
    <name evidence="3" type="ORF">RUN1985_v1_170073</name>
</gene>
<organism evidence="3">
    <name type="scientific">Ralstonia solanacearum</name>
    <name type="common">Pseudomonas solanacearum</name>
    <dbReference type="NCBI Taxonomy" id="305"/>
    <lineage>
        <taxon>Bacteria</taxon>
        <taxon>Pseudomonadati</taxon>
        <taxon>Pseudomonadota</taxon>
        <taxon>Betaproteobacteria</taxon>
        <taxon>Burkholderiales</taxon>
        <taxon>Burkholderiaceae</taxon>
        <taxon>Ralstonia</taxon>
        <taxon>Ralstonia solanacearum species complex</taxon>
    </lineage>
</organism>
<dbReference type="EMBL" id="LN899824">
    <property type="protein sequence ID" value="CUV28153.1"/>
    <property type="molecule type" value="Genomic_DNA"/>
</dbReference>
<keyword evidence="1" id="KW-0175">Coiled coil</keyword>
<sequence length="643" mass="71062">MELFDGQGQRIALGKELGRGGEGTVFEVPAIGAEIVAKVYHEALSQDKQAKLRTMVARVDDKLKAVAAWPLQTLHPKAGGPIRGFLMPKAQFAEPLHHLYGPGHRKQRFPNADWAFLVHTARNVAAAFTTVHGSGCVIGDINPNSVFVGRNSLARLIDCDSFQIPNGNSPFLCEVGVPNFTAPELQGRSSFRDVLRTANHDNFGLALLIFHLLLMGRHPYSGRYTGNGDMPQERAIQEFRYAFTAPAGSRGLLPPPNTVGPEILPPAMAAMFEQAFTEVGAKSGRPTAANWVAALDGVKSQLRACTADSSHKYYGGHAGCPWCEIEQRANIIFFVGLVTTPGANASTFDLSRVWAAILAVQTPGTASTPAVVAPTGLVPKPLPPEVREARTWQIIRRVAAVLIFLGCVAVSRSMAFLSLFLCGWLFLWKSDVGPELNRRKDTLRTAKQVAAAAWAQWTELATDKAFQDKIDLLKKARHEYEELSNKFAADKVQLQKNARELQLRRFLEQFFISDYDIPGVGPTRKSTLASFGIETAADVSYHQVRAIKGFGERLTGELMNWRKRIESRFVFDPSKGIDPAELGRLQQRYTQLKRQLESQLTAGPELLKRERQRIEQERNLMREVVSNANLQVAQAEADYRAIA</sequence>
<proteinExistence type="predicted"/>
<dbReference type="AlphaFoldDB" id="A0A0S4V207"/>
<dbReference type="GO" id="GO:0004672">
    <property type="term" value="F:protein kinase activity"/>
    <property type="evidence" value="ECO:0007669"/>
    <property type="project" value="InterPro"/>
</dbReference>
<dbReference type="Gene3D" id="1.10.510.10">
    <property type="entry name" value="Transferase(Phosphotransferase) domain 1"/>
    <property type="match status" value="1"/>
</dbReference>
<evidence type="ECO:0000313" key="3">
    <source>
        <dbReference type="EMBL" id="CUV28153.1"/>
    </source>
</evidence>
<name>A0A0S4V207_RALSL</name>
<dbReference type="SUPFAM" id="SSF56112">
    <property type="entry name" value="Protein kinase-like (PK-like)"/>
    <property type="match status" value="1"/>
</dbReference>
<evidence type="ECO:0000259" key="2">
    <source>
        <dbReference type="PROSITE" id="PS50011"/>
    </source>
</evidence>
<feature type="coiled-coil region" evidence="1">
    <location>
        <begin position="466"/>
        <end position="493"/>
    </location>
</feature>
<accession>A0A0S4V207</accession>
<dbReference type="InterPro" id="IPR000719">
    <property type="entry name" value="Prot_kinase_dom"/>
</dbReference>
<feature type="domain" description="Protein kinase" evidence="2">
    <location>
        <begin position="11"/>
        <end position="314"/>
    </location>
</feature>
<evidence type="ECO:0000256" key="1">
    <source>
        <dbReference type="SAM" id="Coils"/>
    </source>
</evidence>
<dbReference type="InterPro" id="IPR011009">
    <property type="entry name" value="Kinase-like_dom_sf"/>
</dbReference>
<dbReference type="GO" id="GO:0005524">
    <property type="term" value="F:ATP binding"/>
    <property type="evidence" value="ECO:0007669"/>
    <property type="project" value="InterPro"/>
</dbReference>